<gene>
    <name evidence="7" type="ORF">EDC26_11141</name>
</gene>
<sequence length="311" mass="32833">MKLPIRKNLLVYASIAIAGGGIASFNSPFWVQLAIGVLISAILALAWDILSRTGQVTLASAAFFGLGAYGVGLLAPVMGIFLAWIATLIICALVAMLLGLLTLRLRKMYFAIATLGLSLSLQVLVLVFKEWTGGSGGLSPPVLLDGDPRLQLLAITGFVLIAALVSDYFLSDRLRPALFLVRTNPELAAASGIPVVRTRILVFTVSGVLAGISGALYGGLYGYVVPTDVFTINWSVLPLAIVILGGMDTTLGPILGALLIKAIEEIARAYIGGVGYQVVYGAIIILFVLFLPTGLMGLFKKIVAHLHKDPK</sequence>
<feature type="transmembrane region" description="Helical" evidence="6">
    <location>
        <begin position="148"/>
        <end position="170"/>
    </location>
</feature>
<keyword evidence="2" id="KW-1003">Cell membrane</keyword>
<comment type="subcellular location">
    <subcellularLocation>
        <location evidence="1">Cell membrane</location>
        <topology evidence="1">Multi-pass membrane protein</topology>
    </subcellularLocation>
</comment>
<dbReference type="PANTHER" id="PTHR30482">
    <property type="entry name" value="HIGH-AFFINITY BRANCHED-CHAIN AMINO ACID TRANSPORT SYSTEM PERMEASE"/>
    <property type="match status" value="1"/>
</dbReference>
<accession>A0A4R3M150</accession>
<dbReference type="GO" id="GO:0005886">
    <property type="term" value="C:plasma membrane"/>
    <property type="evidence" value="ECO:0007669"/>
    <property type="project" value="UniProtKB-SubCell"/>
</dbReference>
<evidence type="ECO:0000313" key="7">
    <source>
        <dbReference type="EMBL" id="TCT04825.1"/>
    </source>
</evidence>
<dbReference type="GO" id="GO:0015658">
    <property type="term" value="F:branched-chain amino acid transmembrane transporter activity"/>
    <property type="evidence" value="ECO:0007669"/>
    <property type="project" value="InterPro"/>
</dbReference>
<proteinExistence type="predicted"/>
<dbReference type="OrthoDB" id="9814461at2"/>
<evidence type="ECO:0000256" key="2">
    <source>
        <dbReference type="ARBA" id="ARBA00022475"/>
    </source>
</evidence>
<protein>
    <submittedName>
        <fullName evidence="7">Amino acid/amide ABC transporter membrane protein 2 (HAAT family)</fullName>
    </submittedName>
</protein>
<keyword evidence="3 6" id="KW-0812">Transmembrane</keyword>
<feature type="transmembrane region" description="Helical" evidence="6">
    <location>
        <begin position="9"/>
        <end position="25"/>
    </location>
</feature>
<dbReference type="InterPro" id="IPR001851">
    <property type="entry name" value="ABC_transp_permease"/>
</dbReference>
<feature type="transmembrane region" description="Helical" evidence="6">
    <location>
        <begin position="108"/>
        <end position="128"/>
    </location>
</feature>
<evidence type="ECO:0000256" key="4">
    <source>
        <dbReference type="ARBA" id="ARBA00022989"/>
    </source>
</evidence>
<feature type="transmembrane region" description="Helical" evidence="6">
    <location>
        <begin position="31"/>
        <end position="50"/>
    </location>
</feature>
<evidence type="ECO:0000256" key="3">
    <source>
        <dbReference type="ARBA" id="ARBA00022692"/>
    </source>
</evidence>
<feature type="transmembrane region" description="Helical" evidence="6">
    <location>
        <begin position="236"/>
        <end position="260"/>
    </location>
</feature>
<keyword evidence="4 6" id="KW-1133">Transmembrane helix</keyword>
<evidence type="ECO:0000313" key="8">
    <source>
        <dbReference type="Proteomes" id="UP000295525"/>
    </source>
</evidence>
<feature type="transmembrane region" description="Helical" evidence="6">
    <location>
        <begin position="81"/>
        <end position="101"/>
    </location>
</feature>
<comment type="caution">
    <text evidence="7">The sequence shown here is derived from an EMBL/GenBank/DDBJ whole genome shotgun (WGS) entry which is preliminary data.</text>
</comment>
<name>A0A4R3M150_9BURK</name>
<keyword evidence="8" id="KW-1185">Reference proteome</keyword>
<dbReference type="RefSeq" id="WP_132583580.1">
    <property type="nucleotide sequence ID" value="NZ_SMAJ01000011.1"/>
</dbReference>
<reference evidence="7 8" key="1">
    <citation type="submission" date="2019-03" db="EMBL/GenBank/DDBJ databases">
        <title>Genomic Encyclopedia of Type Strains, Phase IV (KMG-IV): sequencing the most valuable type-strain genomes for metagenomic binning, comparative biology and taxonomic classification.</title>
        <authorList>
            <person name="Goeker M."/>
        </authorList>
    </citation>
    <scope>NUCLEOTIDE SEQUENCE [LARGE SCALE GENOMIC DNA]</scope>
    <source>
        <strain evidence="7 8">DSM 24591</strain>
    </source>
</reference>
<dbReference type="PANTHER" id="PTHR30482:SF20">
    <property type="entry name" value="HIGH-AFFINITY BRANCHED-CHAIN AMINO ACID TRANSPORT SYSTEM PERMEASE PROTEIN LIVM"/>
    <property type="match status" value="1"/>
</dbReference>
<evidence type="ECO:0000256" key="5">
    <source>
        <dbReference type="ARBA" id="ARBA00023136"/>
    </source>
</evidence>
<dbReference type="Proteomes" id="UP000295525">
    <property type="component" value="Unassembled WGS sequence"/>
</dbReference>
<evidence type="ECO:0000256" key="1">
    <source>
        <dbReference type="ARBA" id="ARBA00004651"/>
    </source>
</evidence>
<feature type="transmembrane region" description="Helical" evidence="6">
    <location>
        <begin position="269"/>
        <end position="291"/>
    </location>
</feature>
<dbReference type="CDD" id="cd06581">
    <property type="entry name" value="TM_PBP1_LivM_like"/>
    <property type="match status" value="1"/>
</dbReference>
<dbReference type="Pfam" id="PF02653">
    <property type="entry name" value="BPD_transp_2"/>
    <property type="match status" value="1"/>
</dbReference>
<keyword evidence="5 6" id="KW-0472">Membrane</keyword>
<feature type="transmembrane region" description="Helical" evidence="6">
    <location>
        <begin position="200"/>
        <end position="224"/>
    </location>
</feature>
<dbReference type="InterPro" id="IPR043428">
    <property type="entry name" value="LivM-like"/>
</dbReference>
<organism evidence="7 8">
    <name type="scientific">Paralcaligenes ureilyticus</name>
    <dbReference type="NCBI Taxonomy" id="627131"/>
    <lineage>
        <taxon>Bacteria</taxon>
        <taxon>Pseudomonadati</taxon>
        <taxon>Pseudomonadota</taxon>
        <taxon>Betaproteobacteria</taxon>
        <taxon>Burkholderiales</taxon>
        <taxon>Alcaligenaceae</taxon>
        <taxon>Paralcaligenes</taxon>
    </lineage>
</organism>
<evidence type="ECO:0000256" key="6">
    <source>
        <dbReference type="SAM" id="Phobius"/>
    </source>
</evidence>
<dbReference type="AlphaFoldDB" id="A0A4R3M150"/>
<feature type="transmembrane region" description="Helical" evidence="6">
    <location>
        <begin position="57"/>
        <end position="75"/>
    </location>
</feature>
<dbReference type="EMBL" id="SMAJ01000011">
    <property type="protein sequence ID" value="TCT04825.1"/>
    <property type="molecule type" value="Genomic_DNA"/>
</dbReference>